<name>A0ABR3CJ02_9PEZI</name>
<dbReference type="Proteomes" id="UP001430584">
    <property type="component" value="Unassembled WGS sequence"/>
</dbReference>
<dbReference type="InterPro" id="IPR027417">
    <property type="entry name" value="P-loop_NTPase"/>
</dbReference>
<dbReference type="InterPro" id="IPR041677">
    <property type="entry name" value="DNA2/NAM7_AAA_11"/>
</dbReference>
<dbReference type="SUPFAM" id="SSF52540">
    <property type="entry name" value="P-loop containing nucleoside triphosphate hydrolases"/>
    <property type="match status" value="1"/>
</dbReference>
<proteinExistence type="predicted"/>
<evidence type="ECO:0000313" key="2">
    <source>
        <dbReference type="EMBL" id="KAL0260190.1"/>
    </source>
</evidence>
<evidence type="ECO:0000259" key="1">
    <source>
        <dbReference type="Pfam" id="PF13086"/>
    </source>
</evidence>
<dbReference type="Gene3D" id="3.40.50.300">
    <property type="entry name" value="P-loop containing nucleotide triphosphate hydrolases"/>
    <property type="match status" value="1"/>
</dbReference>
<accession>A0ABR3CJ02</accession>
<dbReference type="EMBL" id="JAJVCZ030000004">
    <property type="protein sequence ID" value="KAL0260190.1"/>
    <property type="molecule type" value="Genomic_DNA"/>
</dbReference>
<feature type="domain" description="DNA2/NAM7 helicase helicase" evidence="1">
    <location>
        <begin position="343"/>
        <end position="427"/>
    </location>
</feature>
<dbReference type="GeneID" id="92007959"/>
<sequence length="431" mass="47994">MAPQSSNNAFSTLLQLFADAKCIQILCRLATPNQIQSLDWFQGLFAIRHSPRIHWKSFDDDKKSFGSDFWFYAQNEFYQYRRIHDQAGNAMWTRASTFAEQFHTADVRVPFPHWMRGTPATAAGSTDAGYKADQVTPFEGAFTTQFPNKQSFETTTMVTLLRESDRAKEAVAKLAFPTASAKGRFTQYCSTRLFKVELKFPRTTHELVLPSPGSYVRIKRADAETIYNGMVAELDTSLDIVVIGTTKSSLDTGTPGHVLENVQVDIENPTYLIDQQVLAVTDTIHRAAKAQTAPPTTFHLRSLLWGTRLTSKLSRDMELNFLMKGSENAERVQVAIDRMRYDLDPSQRTAFDSAIHDITDGLATIQGPPGTGKSATIARITVSSALLGEKTKFTTPQNSTLDANLEKVVGVADFYGISDLINIVRIRANTV</sequence>
<reference evidence="2 3" key="1">
    <citation type="submission" date="2024-02" db="EMBL/GenBank/DDBJ databases">
        <title>De novo assembly and annotation of 12 fungi associated with fruit tree decline syndrome in Ontario, Canada.</title>
        <authorList>
            <person name="Sulman M."/>
            <person name="Ellouze W."/>
            <person name="Ilyukhin E."/>
        </authorList>
    </citation>
    <scope>NUCLEOTIDE SEQUENCE [LARGE SCALE GENOMIC DNA]</scope>
    <source>
        <strain evidence="2 3">FDS-637</strain>
    </source>
</reference>
<dbReference type="RefSeq" id="XP_066633219.1">
    <property type="nucleotide sequence ID" value="XM_066775338.1"/>
</dbReference>
<comment type="caution">
    <text evidence="2">The sequence shown here is derived from an EMBL/GenBank/DDBJ whole genome shotgun (WGS) entry which is preliminary data.</text>
</comment>
<keyword evidence="3" id="KW-1185">Reference proteome</keyword>
<organism evidence="2 3">
    <name type="scientific">Diplodia seriata</name>
    <dbReference type="NCBI Taxonomy" id="420778"/>
    <lineage>
        <taxon>Eukaryota</taxon>
        <taxon>Fungi</taxon>
        <taxon>Dikarya</taxon>
        <taxon>Ascomycota</taxon>
        <taxon>Pezizomycotina</taxon>
        <taxon>Dothideomycetes</taxon>
        <taxon>Dothideomycetes incertae sedis</taxon>
        <taxon>Botryosphaeriales</taxon>
        <taxon>Botryosphaeriaceae</taxon>
        <taxon>Diplodia</taxon>
    </lineage>
</organism>
<dbReference type="Pfam" id="PF13086">
    <property type="entry name" value="AAA_11"/>
    <property type="match status" value="1"/>
</dbReference>
<gene>
    <name evidence="2" type="ORF">SLS55_003874</name>
</gene>
<evidence type="ECO:0000313" key="3">
    <source>
        <dbReference type="Proteomes" id="UP001430584"/>
    </source>
</evidence>
<protein>
    <recommendedName>
        <fullName evidence="1">DNA2/NAM7 helicase helicase domain-containing protein</fullName>
    </recommendedName>
</protein>